<evidence type="ECO:0000313" key="2">
    <source>
        <dbReference type="Proteomes" id="UP000270296"/>
    </source>
</evidence>
<dbReference type="AlphaFoldDB" id="A0A183J6L6"/>
<reference evidence="1 2" key="2">
    <citation type="submission" date="2018-11" db="EMBL/GenBank/DDBJ databases">
        <authorList>
            <consortium name="Pathogen Informatics"/>
        </authorList>
    </citation>
    <scope>NUCLEOTIDE SEQUENCE [LARGE SCALE GENOMIC DNA]</scope>
</reference>
<accession>A0A183J6L6</accession>
<dbReference type="Proteomes" id="UP000270296">
    <property type="component" value="Unassembled WGS sequence"/>
</dbReference>
<sequence>MFRLQICKPVNDINNQALKFPDISNAAVEYLQGAFGNNVLHGLAFRAAIMQWTGPHLLEVSAAPLSCPNPVQPGPFFASRVHARGSVVGLKTRLWAAVASHSPLFLETQS</sequence>
<protein>
    <submittedName>
        <fullName evidence="1 3">Uncharacterized protein</fullName>
    </submittedName>
</protein>
<keyword evidence="2" id="KW-1185">Reference proteome</keyword>
<evidence type="ECO:0000313" key="3">
    <source>
        <dbReference type="WBParaSite" id="SBAD_0001190001-mRNA-1"/>
    </source>
</evidence>
<name>A0A183J6L6_9BILA</name>
<reference evidence="3" key="1">
    <citation type="submission" date="2016-06" db="UniProtKB">
        <authorList>
            <consortium name="WormBaseParasite"/>
        </authorList>
    </citation>
    <scope>IDENTIFICATION</scope>
</reference>
<evidence type="ECO:0000313" key="1">
    <source>
        <dbReference type="EMBL" id="VDP40705.1"/>
    </source>
</evidence>
<dbReference type="WBParaSite" id="SBAD_0001190001-mRNA-1">
    <property type="protein sequence ID" value="SBAD_0001190001-mRNA-1"/>
    <property type="gene ID" value="SBAD_0001190001"/>
</dbReference>
<dbReference type="EMBL" id="UZAM01015819">
    <property type="protein sequence ID" value="VDP40705.1"/>
    <property type="molecule type" value="Genomic_DNA"/>
</dbReference>
<proteinExistence type="predicted"/>
<organism evidence="3">
    <name type="scientific">Soboliphyme baturini</name>
    <dbReference type="NCBI Taxonomy" id="241478"/>
    <lineage>
        <taxon>Eukaryota</taxon>
        <taxon>Metazoa</taxon>
        <taxon>Ecdysozoa</taxon>
        <taxon>Nematoda</taxon>
        <taxon>Enoplea</taxon>
        <taxon>Dorylaimia</taxon>
        <taxon>Dioctophymatida</taxon>
        <taxon>Dioctophymatoidea</taxon>
        <taxon>Soboliphymatidae</taxon>
        <taxon>Soboliphyme</taxon>
    </lineage>
</organism>
<gene>
    <name evidence="1" type="ORF">SBAD_LOCUS11513</name>
</gene>